<proteinExistence type="predicted"/>
<gene>
    <name evidence="4" type="ORF">LITE_LOCUS18666</name>
</gene>
<accession>A0AAV0KHM5</accession>
<dbReference type="SUPFAM" id="SSF52058">
    <property type="entry name" value="L domain-like"/>
    <property type="match status" value="1"/>
</dbReference>
<dbReference type="SMART" id="SM00255">
    <property type="entry name" value="TIR"/>
    <property type="match status" value="1"/>
</dbReference>
<dbReference type="Pfam" id="PF23598">
    <property type="entry name" value="LRR_14"/>
    <property type="match status" value="1"/>
</dbReference>
<evidence type="ECO:0000259" key="3">
    <source>
        <dbReference type="PROSITE" id="PS50104"/>
    </source>
</evidence>
<dbReference type="AlphaFoldDB" id="A0AAV0KHM5"/>
<dbReference type="Gene3D" id="3.40.50.10140">
    <property type="entry name" value="Toll/interleukin-1 receptor homology (TIR) domain"/>
    <property type="match status" value="1"/>
</dbReference>
<dbReference type="PROSITE" id="PS50104">
    <property type="entry name" value="TIR"/>
    <property type="match status" value="1"/>
</dbReference>
<dbReference type="PANTHER" id="PTHR11017:SF570">
    <property type="entry name" value="DISEASE RESISTANCE PROTEIN (TIR-NBS CLASS)-RELATED"/>
    <property type="match status" value="1"/>
</dbReference>
<evidence type="ECO:0000256" key="1">
    <source>
        <dbReference type="ARBA" id="ARBA00022737"/>
    </source>
</evidence>
<dbReference type="InterPro" id="IPR035897">
    <property type="entry name" value="Toll_tir_struct_dom_sf"/>
</dbReference>
<dbReference type="GO" id="GO:0006952">
    <property type="term" value="P:defense response"/>
    <property type="evidence" value="ECO:0007669"/>
    <property type="project" value="InterPro"/>
</dbReference>
<organism evidence="4 5">
    <name type="scientific">Linum tenue</name>
    <dbReference type="NCBI Taxonomy" id="586396"/>
    <lineage>
        <taxon>Eukaryota</taxon>
        <taxon>Viridiplantae</taxon>
        <taxon>Streptophyta</taxon>
        <taxon>Embryophyta</taxon>
        <taxon>Tracheophyta</taxon>
        <taxon>Spermatophyta</taxon>
        <taxon>Magnoliopsida</taxon>
        <taxon>eudicotyledons</taxon>
        <taxon>Gunneridae</taxon>
        <taxon>Pentapetalae</taxon>
        <taxon>rosids</taxon>
        <taxon>fabids</taxon>
        <taxon>Malpighiales</taxon>
        <taxon>Linaceae</taxon>
        <taxon>Linum</taxon>
    </lineage>
</organism>
<dbReference type="InterPro" id="IPR000157">
    <property type="entry name" value="TIR_dom"/>
</dbReference>
<dbReference type="SUPFAM" id="SSF52200">
    <property type="entry name" value="Toll/Interleukin receptor TIR domain"/>
    <property type="match status" value="1"/>
</dbReference>
<dbReference type="InterPro" id="IPR055414">
    <property type="entry name" value="LRR_R13L4/SHOC2-like"/>
</dbReference>
<dbReference type="Proteomes" id="UP001154282">
    <property type="component" value="Unassembled WGS sequence"/>
</dbReference>
<dbReference type="SUPFAM" id="SSF52047">
    <property type="entry name" value="RNI-like"/>
    <property type="match status" value="1"/>
</dbReference>
<dbReference type="Gene3D" id="3.80.10.10">
    <property type="entry name" value="Ribonuclease Inhibitor"/>
    <property type="match status" value="3"/>
</dbReference>
<feature type="region of interest" description="Disordered" evidence="2">
    <location>
        <begin position="1"/>
        <end position="23"/>
    </location>
</feature>
<dbReference type="Pfam" id="PF01582">
    <property type="entry name" value="TIR"/>
    <property type="match status" value="1"/>
</dbReference>
<comment type="caution">
    <text evidence="4">The sequence shown here is derived from an EMBL/GenBank/DDBJ whole genome shotgun (WGS) entry which is preliminary data.</text>
</comment>
<evidence type="ECO:0000313" key="4">
    <source>
        <dbReference type="EMBL" id="CAI0421217.1"/>
    </source>
</evidence>
<dbReference type="InterPro" id="IPR032675">
    <property type="entry name" value="LRR_dom_sf"/>
</dbReference>
<evidence type="ECO:0000256" key="2">
    <source>
        <dbReference type="SAM" id="MobiDB-lite"/>
    </source>
</evidence>
<keyword evidence="5" id="KW-1185">Reference proteome</keyword>
<dbReference type="EMBL" id="CAMGYJ010000005">
    <property type="protein sequence ID" value="CAI0421217.1"/>
    <property type="molecule type" value="Genomic_DNA"/>
</dbReference>
<name>A0AAV0KHM5_9ROSI</name>
<dbReference type="InterPro" id="IPR044974">
    <property type="entry name" value="Disease_R_plants"/>
</dbReference>
<dbReference type="PROSITE" id="PS51450">
    <property type="entry name" value="LRR"/>
    <property type="match status" value="1"/>
</dbReference>
<sequence>MEWNRSDPSSEPDSSSSDSTTRPRPALKYEVFLSFRGPDVRTTFADSLYHFLVHSKIRTFYDDEELRKGDKIAPSLVQAIQESKIYIPILSQGYASSKWCLEELSLMVESLNRNQGHILLPVFYFVEPRDVRRQERSYYSRAFLQHSRKYDAETTKEWKEALQFVGQLKGWHVTESDSKMLPNTLWLQLRFCRSIPDDVNLKKVAILDLKGSYLRDDWRGWQRAKEGKKLKVVNLEGCSGLVKAPDLSSCRGLEVINVEGCYYMGGELHIGNFKNLKRLSLLGSKISALKGDIGMLQDLTEIDAPNLKEFPAGIAFPTSLKQLTISTPRFPNLLELKDLEELCLERCAPEIPGDIWLHLTKLKILTVSFFRGKSLLMQVEQSTAESTISGTSSNGIMRDSSSHLPSSLNSLALSCCFELETLPNLVNLSNLTQLRLELVLVDEIRGLGELGMLETLQVSSAQNLKSLDGLQNLVLLQQLTVEHCGALEKLPCIANLTKWLEVLNISHCNSIRKLWNLSGLKSLKKLTICDATQLTEMEELDRLESLEWLQMDGCTGIKKLPHLRNLRNLKHLTTLEIKGFTQLSEVTRLERLESLVRLKLIDCGLVVRLPDLSELKNLKVLIIRGCTQLMEITGLESLESLQVLAMSSCESIYELPDLSHLEHLRYLNISGCMQLTQVMGVERLGSLEVLAMSQCKSIIELPDLSALKNMTHLDIRECSQLIGIIGLHKLQCTILGVHDPAFISYWKTHEMYLNM</sequence>
<keyword evidence="1" id="KW-0677">Repeat</keyword>
<protein>
    <recommendedName>
        <fullName evidence="3">TIR domain-containing protein</fullName>
    </recommendedName>
</protein>
<dbReference type="InterPro" id="IPR001611">
    <property type="entry name" value="Leu-rich_rpt"/>
</dbReference>
<dbReference type="PANTHER" id="PTHR11017">
    <property type="entry name" value="LEUCINE-RICH REPEAT-CONTAINING PROTEIN"/>
    <property type="match status" value="1"/>
</dbReference>
<feature type="domain" description="TIR" evidence="3">
    <location>
        <begin position="27"/>
        <end position="193"/>
    </location>
</feature>
<dbReference type="GO" id="GO:0007165">
    <property type="term" value="P:signal transduction"/>
    <property type="evidence" value="ECO:0007669"/>
    <property type="project" value="InterPro"/>
</dbReference>
<evidence type="ECO:0000313" key="5">
    <source>
        <dbReference type="Proteomes" id="UP001154282"/>
    </source>
</evidence>
<reference evidence="4" key="1">
    <citation type="submission" date="2022-08" db="EMBL/GenBank/DDBJ databases">
        <authorList>
            <person name="Gutierrez-Valencia J."/>
        </authorList>
    </citation>
    <scope>NUCLEOTIDE SEQUENCE</scope>
</reference>